<dbReference type="SUPFAM" id="SSF54631">
    <property type="entry name" value="CBS-domain pair"/>
    <property type="match status" value="1"/>
</dbReference>
<evidence type="ECO:0000259" key="1">
    <source>
        <dbReference type="Pfam" id="PF00571"/>
    </source>
</evidence>
<feature type="domain" description="CBS" evidence="1">
    <location>
        <begin position="21"/>
        <end position="67"/>
    </location>
</feature>
<dbReference type="Proteomes" id="UP001162834">
    <property type="component" value="Chromosome"/>
</dbReference>
<protein>
    <recommendedName>
        <fullName evidence="1">CBS domain-containing protein</fullName>
    </recommendedName>
</protein>
<sequence>MSVDGCTNENIPRDAANELRVRDVMVRRPKALPADAGVGELRALFANPHVRTALLVDGDRFAGTVERDAVPADVADGVPARELARRDVATIGPDEPMSAALARMDAGGDRRLVVLDPDGVTLRGLLCLTKDRAGFCQSG</sequence>
<dbReference type="AlphaFoldDB" id="A0A9E7BY94"/>
<proteinExistence type="predicted"/>
<dbReference type="InterPro" id="IPR046342">
    <property type="entry name" value="CBS_dom_sf"/>
</dbReference>
<organism evidence="2 3">
    <name type="scientific">Capillimicrobium parvum</name>
    <dbReference type="NCBI Taxonomy" id="2884022"/>
    <lineage>
        <taxon>Bacteria</taxon>
        <taxon>Bacillati</taxon>
        <taxon>Actinomycetota</taxon>
        <taxon>Thermoleophilia</taxon>
        <taxon>Solirubrobacterales</taxon>
        <taxon>Capillimicrobiaceae</taxon>
        <taxon>Capillimicrobium</taxon>
    </lineage>
</organism>
<dbReference type="Pfam" id="PF00571">
    <property type="entry name" value="CBS"/>
    <property type="match status" value="2"/>
</dbReference>
<dbReference type="RefSeq" id="WP_259314046.1">
    <property type="nucleotide sequence ID" value="NZ_CP087164.1"/>
</dbReference>
<name>A0A9E7BY94_9ACTN</name>
<dbReference type="KEGG" id="sbae:DSM104329_00744"/>
<feature type="domain" description="CBS" evidence="1">
    <location>
        <begin position="80"/>
        <end position="126"/>
    </location>
</feature>
<dbReference type="Gene3D" id="3.10.580.10">
    <property type="entry name" value="CBS-domain"/>
    <property type="match status" value="1"/>
</dbReference>
<evidence type="ECO:0000313" key="2">
    <source>
        <dbReference type="EMBL" id="UGS34366.1"/>
    </source>
</evidence>
<evidence type="ECO:0000313" key="3">
    <source>
        <dbReference type="Proteomes" id="UP001162834"/>
    </source>
</evidence>
<reference evidence="2" key="1">
    <citation type="journal article" date="2022" name="Int. J. Syst. Evol. Microbiol.">
        <title>Pseudomonas aegrilactucae sp. nov. and Pseudomonas morbosilactucae sp. nov., pathogens causing bacterial rot of lettuce in Japan.</title>
        <authorList>
            <person name="Sawada H."/>
            <person name="Fujikawa T."/>
            <person name="Satou M."/>
        </authorList>
    </citation>
    <scope>NUCLEOTIDE SEQUENCE</scope>
    <source>
        <strain evidence="2">0166_1</strain>
    </source>
</reference>
<accession>A0A9E7BY94</accession>
<dbReference type="EMBL" id="CP087164">
    <property type="protein sequence ID" value="UGS34366.1"/>
    <property type="molecule type" value="Genomic_DNA"/>
</dbReference>
<keyword evidence="3" id="KW-1185">Reference proteome</keyword>
<gene>
    <name evidence="2" type="ORF">DSM104329_00744</name>
</gene>
<dbReference type="InterPro" id="IPR000644">
    <property type="entry name" value="CBS_dom"/>
</dbReference>